<dbReference type="PANTHER" id="PTHR47814">
    <property type="entry name" value="PEPTIDYL-TRNA HYDROLASE ARFB"/>
    <property type="match status" value="1"/>
</dbReference>
<proteinExistence type="predicted"/>
<dbReference type="GO" id="GO:0004045">
    <property type="term" value="F:peptidyl-tRNA hydrolase activity"/>
    <property type="evidence" value="ECO:0007669"/>
    <property type="project" value="UniProtKB-EC"/>
</dbReference>
<reference evidence="3 4" key="1">
    <citation type="submission" date="2018-08" db="EMBL/GenBank/DDBJ databases">
        <title>Muricauda nanhaiensis sp. nov., isolated from seawater of the South China Sea.</title>
        <authorList>
            <person name="Dang Y."/>
        </authorList>
    </citation>
    <scope>NUCLEOTIDE SEQUENCE [LARGE SCALE GENOMIC DNA]</scope>
    <source>
        <strain evidence="3 4">SM1704</strain>
    </source>
</reference>
<evidence type="ECO:0000313" key="3">
    <source>
        <dbReference type="EMBL" id="RDY59740.1"/>
    </source>
</evidence>
<dbReference type="Proteomes" id="UP000261828">
    <property type="component" value="Unassembled WGS sequence"/>
</dbReference>
<name>A0A371JQF3_9FLAO</name>
<dbReference type="Pfam" id="PF00472">
    <property type="entry name" value="RF-1"/>
    <property type="match status" value="1"/>
</dbReference>
<comment type="caution">
    <text evidence="3">The sequence shown here is derived from an EMBL/GenBank/DDBJ whole genome shotgun (WGS) entry which is preliminary data.</text>
</comment>
<feature type="region of interest" description="Disordered" evidence="1">
    <location>
        <begin position="98"/>
        <end position="135"/>
    </location>
</feature>
<keyword evidence="3" id="KW-0378">Hydrolase</keyword>
<dbReference type="GO" id="GO:0043022">
    <property type="term" value="F:ribosome binding"/>
    <property type="evidence" value="ECO:0007669"/>
    <property type="project" value="TreeGrafter"/>
</dbReference>
<dbReference type="OrthoDB" id="9815709at2"/>
<dbReference type="Gene3D" id="3.30.160.20">
    <property type="match status" value="1"/>
</dbReference>
<dbReference type="SUPFAM" id="SSF110916">
    <property type="entry name" value="Peptidyl-tRNA hydrolase domain-like"/>
    <property type="match status" value="1"/>
</dbReference>
<dbReference type="GO" id="GO:0072344">
    <property type="term" value="P:rescue of stalled ribosome"/>
    <property type="evidence" value="ECO:0007669"/>
    <property type="project" value="TreeGrafter"/>
</dbReference>
<dbReference type="PROSITE" id="PS00745">
    <property type="entry name" value="RF_PROK_I"/>
    <property type="match status" value="1"/>
</dbReference>
<feature type="compositionally biased region" description="Basic and acidic residues" evidence="1">
    <location>
        <begin position="110"/>
        <end position="135"/>
    </location>
</feature>
<evidence type="ECO:0000313" key="4">
    <source>
        <dbReference type="Proteomes" id="UP000261828"/>
    </source>
</evidence>
<gene>
    <name evidence="3" type="ORF">DX873_10270</name>
</gene>
<protein>
    <submittedName>
        <fullName evidence="3">Aminoacyl-tRNA hydrolase</fullName>
        <ecNumber evidence="3">3.1.1.29</ecNumber>
    </submittedName>
</protein>
<dbReference type="PANTHER" id="PTHR47814:SF1">
    <property type="entry name" value="PEPTIDYL-TRNA HYDROLASE ARFB"/>
    <property type="match status" value="1"/>
</dbReference>
<dbReference type="GO" id="GO:0003747">
    <property type="term" value="F:translation release factor activity"/>
    <property type="evidence" value="ECO:0007669"/>
    <property type="project" value="InterPro"/>
</dbReference>
<dbReference type="RefSeq" id="WP_116184353.1">
    <property type="nucleotide sequence ID" value="NZ_QTJX01000002.1"/>
</dbReference>
<dbReference type="NCBIfam" id="NF006718">
    <property type="entry name" value="PRK09256.1"/>
    <property type="match status" value="1"/>
</dbReference>
<feature type="domain" description="Prokaryotic-type class I peptide chain release factors" evidence="2">
    <location>
        <begin position="16"/>
        <end position="32"/>
    </location>
</feature>
<sequence>MNKEQIHRELQFKAVRSGGAGGQHVNKVSTKVELSFAILSSEGLSDAEKERIQLKLKSRLNNEGVLVLKCDEARSQHKNKALVVKRFFEILKKAIEVPKKRRPTKPTKSSVEKRLKTKKRDSEKKAGRKKPDLDQ</sequence>
<dbReference type="EMBL" id="QTJX01000002">
    <property type="protein sequence ID" value="RDY59740.1"/>
    <property type="molecule type" value="Genomic_DNA"/>
</dbReference>
<dbReference type="AlphaFoldDB" id="A0A371JQF3"/>
<evidence type="ECO:0000256" key="1">
    <source>
        <dbReference type="SAM" id="MobiDB-lite"/>
    </source>
</evidence>
<evidence type="ECO:0000259" key="2">
    <source>
        <dbReference type="PROSITE" id="PS00745"/>
    </source>
</evidence>
<accession>A0A371JQF3</accession>
<organism evidence="3 4">
    <name type="scientific">Flagellimonas nanhaiensis</name>
    <dbReference type="NCBI Taxonomy" id="2292706"/>
    <lineage>
        <taxon>Bacteria</taxon>
        <taxon>Pseudomonadati</taxon>
        <taxon>Bacteroidota</taxon>
        <taxon>Flavobacteriia</taxon>
        <taxon>Flavobacteriales</taxon>
        <taxon>Flavobacteriaceae</taxon>
        <taxon>Flagellimonas</taxon>
    </lineage>
</organism>
<keyword evidence="4" id="KW-1185">Reference proteome</keyword>
<dbReference type="EC" id="3.1.1.29" evidence="3"/>
<dbReference type="InterPro" id="IPR000352">
    <property type="entry name" value="Pep_chain_release_fac_I"/>
</dbReference>